<comment type="caution">
    <text evidence="2">The sequence shown here is derived from an EMBL/GenBank/DDBJ whole genome shotgun (WGS) entry which is preliminary data.</text>
</comment>
<evidence type="ECO:0000256" key="1">
    <source>
        <dbReference type="SAM" id="Phobius"/>
    </source>
</evidence>
<name>A0A9Q1HYD6_CONCO</name>
<dbReference type="EMBL" id="JAFJMO010000008">
    <property type="protein sequence ID" value="KAJ8268899.1"/>
    <property type="molecule type" value="Genomic_DNA"/>
</dbReference>
<evidence type="ECO:0000313" key="3">
    <source>
        <dbReference type="Proteomes" id="UP001152803"/>
    </source>
</evidence>
<sequence>MDLWRAVLKQRMNSYSMDTNDSPPRVTAFMHNIPETENTYSSINHHVYTCLDKTAPSNRSTEPKSSAGRSLDRKASLIFVSLWLITLITLIVGLVLYSLGRAVLKQRMNSYSMDTNDSPPRVTAFMQNIPETENTYSSINHHVYTCMDETAPSNRSTEPKSSAGRSLDRKASLIFVSLWLITLITLIVGLVLY</sequence>
<reference evidence="2" key="1">
    <citation type="journal article" date="2023" name="Science">
        <title>Genome structures resolve the early diversification of teleost fishes.</title>
        <authorList>
            <person name="Parey E."/>
            <person name="Louis A."/>
            <person name="Montfort J."/>
            <person name="Bouchez O."/>
            <person name="Roques C."/>
            <person name="Iampietro C."/>
            <person name="Lluch J."/>
            <person name="Castinel A."/>
            <person name="Donnadieu C."/>
            <person name="Desvignes T."/>
            <person name="Floi Bucao C."/>
            <person name="Jouanno E."/>
            <person name="Wen M."/>
            <person name="Mejri S."/>
            <person name="Dirks R."/>
            <person name="Jansen H."/>
            <person name="Henkel C."/>
            <person name="Chen W.J."/>
            <person name="Zahm M."/>
            <person name="Cabau C."/>
            <person name="Klopp C."/>
            <person name="Thompson A.W."/>
            <person name="Robinson-Rechavi M."/>
            <person name="Braasch I."/>
            <person name="Lecointre G."/>
            <person name="Bobe J."/>
            <person name="Postlethwait J.H."/>
            <person name="Berthelot C."/>
            <person name="Roest Crollius H."/>
            <person name="Guiguen Y."/>
        </authorList>
    </citation>
    <scope>NUCLEOTIDE SEQUENCE</scope>
    <source>
        <strain evidence="2">Concon-B</strain>
    </source>
</reference>
<gene>
    <name evidence="2" type="ORF">COCON_G00115060</name>
</gene>
<protein>
    <submittedName>
        <fullName evidence="2">Uncharacterized protein</fullName>
    </submittedName>
</protein>
<feature type="transmembrane region" description="Helical" evidence="1">
    <location>
        <begin position="77"/>
        <end position="99"/>
    </location>
</feature>
<keyword evidence="3" id="KW-1185">Reference proteome</keyword>
<keyword evidence="1" id="KW-1133">Transmembrane helix</keyword>
<keyword evidence="1" id="KW-0472">Membrane</keyword>
<proteinExistence type="predicted"/>
<keyword evidence="1" id="KW-0812">Transmembrane</keyword>
<evidence type="ECO:0000313" key="2">
    <source>
        <dbReference type="EMBL" id="KAJ8268899.1"/>
    </source>
</evidence>
<accession>A0A9Q1HYD6</accession>
<feature type="transmembrane region" description="Helical" evidence="1">
    <location>
        <begin position="171"/>
        <end position="192"/>
    </location>
</feature>
<dbReference type="AlphaFoldDB" id="A0A9Q1HYD6"/>
<organism evidence="2 3">
    <name type="scientific">Conger conger</name>
    <name type="common">Conger eel</name>
    <name type="synonym">Muraena conger</name>
    <dbReference type="NCBI Taxonomy" id="82655"/>
    <lineage>
        <taxon>Eukaryota</taxon>
        <taxon>Metazoa</taxon>
        <taxon>Chordata</taxon>
        <taxon>Craniata</taxon>
        <taxon>Vertebrata</taxon>
        <taxon>Euteleostomi</taxon>
        <taxon>Actinopterygii</taxon>
        <taxon>Neopterygii</taxon>
        <taxon>Teleostei</taxon>
        <taxon>Anguilliformes</taxon>
        <taxon>Congridae</taxon>
        <taxon>Conger</taxon>
    </lineage>
</organism>
<dbReference type="Proteomes" id="UP001152803">
    <property type="component" value="Unassembled WGS sequence"/>
</dbReference>